<evidence type="ECO:0000256" key="4">
    <source>
        <dbReference type="ARBA" id="ARBA00022692"/>
    </source>
</evidence>
<feature type="transmembrane region" description="Helical" evidence="7">
    <location>
        <begin position="134"/>
        <end position="154"/>
    </location>
</feature>
<gene>
    <name evidence="9" type="ORF">DL346_26150</name>
</gene>
<evidence type="ECO:0000256" key="7">
    <source>
        <dbReference type="RuleBase" id="RU363032"/>
    </source>
</evidence>
<dbReference type="GO" id="GO:0005886">
    <property type="term" value="C:plasma membrane"/>
    <property type="evidence" value="ECO:0007669"/>
    <property type="project" value="UniProtKB-SubCell"/>
</dbReference>
<comment type="similarity">
    <text evidence="7">Belongs to the binding-protein-dependent transport system permease family.</text>
</comment>
<dbReference type="PANTHER" id="PTHR43227">
    <property type="entry name" value="BLL4140 PROTEIN"/>
    <property type="match status" value="1"/>
</dbReference>
<dbReference type="Proteomes" id="UP000249260">
    <property type="component" value="Unassembled WGS sequence"/>
</dbReference>
<dbReference type="EMBL" id="QLUW01000006">
    <property type="protein sequence ID" value="RAP73744.1"/>
    <property type="molecule type" value="Genomic_DNA"/>
</dbReference>
<dbReference type="RefSeq" id="WP_112885328.1">
    <property type="nucleotide sequence ID" value="NZ_QLUW01000006.1"/>
</dbReference>
<feature type="domain" description="ABC transmembrane type-1" evidence="8">
    <location>
        <begin position="94"/>
        <end position="309"/>
    </location>
</feature>
<feature type="transmembrane region" description="Helical" evidence="7">
    <location>
        <begin position="33"/>
        <end position="52"/>
    </location>
</feature>
<feature type="transmembrane region" description="Helical" evidence="7">
    <location>
        <begin position="228"/>
        <end position="246"/>
    </location>
</feature>
<comment type="subcellular location">
    <subcellularLocation>
        <location evidence="1 7">Cell membrane</location>
        <topology evidence="1 7">Multi-pass membrane protein</topology>
    </subcellularLocation>
</comment>
<evidence type="ECO:0000256" key="2">
    <source>
        <dbReference type="ARBA" id="ARBA00022448"/>
    </source>
</evidence>
<feature type="transmembrane region" description="Helical" evidence="7">
    <location>
        <begin position="182"/>
        <end position="207"/>
    </location>
</feature>
<protein>
    <submittedName>
        <fullName evidence="9">Sugar ABC transporter permease</fullName>
    </submittedName>
</protein>
<dbReference type="Pfam" id="PF00528">
    <property type="entry name" value="BPD_transp_1"/>
    <property type="match status" value="1"/>
</dbReference>
<feature type="transmembrane region" description="Helical" evidence="7">
    <location>
        <begin position="286"/>
        <end position="308"/>
    </location>
</feature>
<dbReference type="InterPro" id="IPR035906">
    <property type="entry name" value="MetI-like_sf"/>
</dbReference>
<proteinExistence type="inferred from homology"/>
<evidence type="ECO:0000256" key="1">
    <source>
        <dbReference type="ARBA" id="ARBA00004651"/>
    </source>
</evidence>
<dbReference type="AlphaFoldDB" id="A0A328U169"/>
<keyword evidence="3" id="KW-1003">Cell membrane</keyword>
<evidence type="ECO:0000256" key="3">
    <source>
        <dbReference type="ARBA" id="ARBA00022475"/>
    </source>
</evidence>
<evidence type="ECO:0000313" key="10">
    <source>
        <dbReference type="Proteomes" id="UP000249260"/>
    </source>
</evidence>
<dbReference type="InterPro" id="IPR000515">
    <property type="entry name" value="MetI-like"/>
</dbReference>
<dbReference type="Gene3D" id="1.10.3720.10">
    <property type="entry name" value="MetI-like"/>
    <property type="match status" value="1"/>
</dbReference>
<keyword evidence="10" id="KW-1185">Reference proteome</keyword>
<organism evidence="9 10">
    <name type="scientific">Paenibacillus montanisoli</name>
    <dbReference type="NCBI Taxonomy" id="2081970"/>
    <lineage>
        <taxon>Bacteria</taxon>
        <taxon>Bacillati</taxon>
        <taxon>Bacillota</taxon>
        <taxon>Bacilli</taxon>
        <taxon>Bacillales</taxon>
        <taxon>Paenibacillaceae</taxon>
        <taxon>Paenibacillus</taxon>
    </lineage>
</organism>
<keyword evidence="6 7" id="KW-0472">Membrane</keyword>
<accession>A0A328U169</accession>
<dbReference type="PROSITE" id="PS50928">
    <property type="entry name" value="ABC_TM1"/>
    <property type="match status" value="1"/>
</dbReference>
<feature type="transmembrane region" description="Helical" evidence="7">
    <location>
        <begin position="102"/>
        <end position="122"/>
    </location>
</feature>
<keyword evidence="5 7" id="KW-1133">Transmembrane helix</keyword>
<evidence type="ECO:0000259" key="8">
    <source>
        <dbReference type="PROSITE" id="PS50928"/>
    </source>
</evidence>
<dbReference type="InterPro" id="IPR050809">
    <property type="entry name" value="UgpAE/MalFG_permease"/>
</dbReference>
<dbReference type="SUPFAM" id="SSF161098">
    <property type="entry name" value="MetI-like"/>
    <property type="match status" value="1"/>
</dbReference>
<evidence type="ECO:0000256" key="5">
    <source>
        <dbReference type="ARBA" id="ARBA00022989"/>
    </source>
</evidence>
<evidence type="ECO:0000256" key="6">
    <source>
        <dbReference type="ARBA" id="ARBA00023136"/>
    </source>
</evidence>
<evidence type="ECO:0000313" key="9">
    <source>
        <dbReference type="EMBL" id="RAP73744.1"/>
    </source>
</evidence>
<dbReference type="CDD" id="cd06261">
    <property type="entry name" value="TM_PBP2"/>
    <property type="match status" value="1"/>
</dbReference>
<comment type="caution">
    <text evidence="9">The sequence shown here is derived from an EMBL/GenBank/DDBJ whole genome shotgun (WGS) entry which is preliminary data.</text>
</comment>
<dbReference type="GO" id="GO:0055085">
    <property type="term" value="P:transmembrane transport"/>
    <property type="evidence" value="ECO:0007669"/>
    <property type="project" value="InterPro"/>
</dbReference>
<keyword evidence="2 7" id="KW-0813">Transport</keyword>
<sequence length="321" mass="36231">MRGTTIRQSIRTHNQLGRSTSPSSRLRRLKMNIPWLIMFTPVALFFIIFKYAPMAGLVIAFKNYTVYEGVWGSQWVGLDNFRMLFRDPSAISTIRNTLTLSLLSMFVSFPFPIMLAIFLNEVRKLWFKKTVQTLVYLPHFLSWVIVSGMVITLFSQESGIVNHLLEKLTGATYPFLYKEGSWITVFVASGIWKSAGFAAIIYLASLTTIDPSLYEAACMDGAGKMRQIWHITLPGIRPTIVLMLILNMGHVLEVGFDQVFTLQNSAVAAVSEVISTYMYRVGLQGFQFGLTTAMGLFESVVAFILVVLTNMIARKFNQGLW</sequence>
<name>A0A328U169_9BACL</name>
<keyword evidence="4 7" id="KW-0812">Transmembrane</keyword>
<dbReference type="OrthoDB" id="9785836at2"/>
<reference evidence="9 10" key="1">
    <citation type="submission" date="2018-06" db="EMBL/GenBank/DDBJ databases">
        <title>Paenibacillus montanisoli sp. nov., isolated from mountain area soil.</title>
        <authorList>
            <person name="Wu M."/>
        </authorList>
    </citation>
    <scope>NUCLEOTIDE SEQUENCE [LARGE SCALE GENOMIC DNA]</scope>
    <source>
        <strain evidence="9 10">RA17</strain>
    </source>
</reference>
<dbReference type="PANTHER" id="PTHR43227:SF11">
    <property type="entry name" value="BLL4140 PROTEIN"/>
    <property type="match status" value="1"/>
</dbReference>